<dbReference type="GO" id="GO:0016020">
    <property type="term" value="C:membrane"/>
    <property type="evidence" value="ECO:0007669"/>
    <property type="project" value="TreeGrafter"/>
</dbReference>
<dbReference type="GO" id="GO:0005783">
    <property type="term" value="C:endoplasmic reticulum"/>
    <property type="evidence" value="ECO:0007669"/>
    <property type="project" value="TreeGrafter"/>
</dbReference>
<protein>
    <submittedName>
        <fullName evidence="5">Long chain acyl-CoA synthetase 7, peroxisomal</fullName>
    </submittedName>
</protein>
<dbReference type="GO" id="GO:0004467">
    <property type="term" value="F:long-chain fatty acid-CoA ligase activity"/>
    <property type="evidence" value="ECO:0007669"/>
    <property type="project" value="TreeGrafter"/>
</dbReference>
<accession>A0A445GWT7</accession>
<gene>
    <name evidence="5" type="ORF">D0Y65_041705</name>
</gene>
<dbReference type="EMBL" id="QZWG01000015">
    <property type="protein sequence ID" value="RZB65751.1"/>
    <property type="molecule type" value="Genomic_DNA"/>
</dbReference>
<evidence type="ECO:0000256" key="2">
    <source>
        <dbReference type="ARBA" id="ARBA00022840"/>
    </source>
</evidence>
<dbReference type="InterPro" id="IPR045063">
    <property type="entry name" value="Dynamin_N"/>
</dbReference>
<comment type="caution">
    <text evidence="5">The sequence shown here is derived from an EMBL/GenBank/DDBJ whole genome shotgun (WGS) entry which is preliminary data.</text>
</comment>
<organism evidence="5 6">
    <name type="scientific">Glycine soja</name>
    <name type="common">Wild soybean</name>
    <dbReference type="NCBI Taxonomy" id="3848"/>
    <lineage>
        <taxon>Eukaryota</taxon>
        <taxon>Viridiplantae</taxon>
        <taxon>Streptophyta</taxon>
        <taxon>Embryophyta</taxon>
        <taxon>Tracheophyta</taxon>
        <taxon>Spermatophyta</taxon>
        <taxon>Magnoliopsida</taxon>
        <taxon>eudicotyledons</taxon>
        <taxon>Gunneridae</taxon>
        <taxon>Pentapetalae</taxon>
        <taxon>rosids</taxon>
        <taxon>fabids</taxon>
        <taxon>Fabales</taxon>
        <taxon>Fabaceae</taxon>
        <taxon>Papilionoideae</taxon>
        <taxon>50 kb inversion clade</taxon>
        <taxon>NPAAA clade</taxon>
        <taxon>indigoferoid/millettioid clade</taxon>
        <taxon>Phaseoleae</taxon>
        <taxon>Glycine</taxon>
        <taxon>Glycine subgen. Soja</taxon>
    </lineage>
</organism>
<dbReference type="Pfam" id="PF01031">
    <property type="entry name" value="Dynamin_M"/>
    <property type="match status" value="1"/>
</dbReference>
<evidence type="ECO:0000259" key="4">
    <source>
        <dbReference type="PROSITE" id="PS51718"/>
    </source>
</evidence>
<dbReference type="InterPro" id="IPR000375">
    <property type="entry name" value="Dynamin_stalk"/>
</dbReference>
<dbReference type="SMART" id="SM00053">
    <property type="entry name" value="DYNc"/>
    <property type="match status" value="1"/>
</dbReference>
<dbReference type="GO" id="GO:0005524">
    <property type="term" value="F:ATP binding"/>
    <property type="evidence" value="ECO:0007669"/>
    <property type="project" value="UniProtKB-KW"/>
</dbReference>
<evidence type="ECO:0000256" key="3">
    <source>
        <dbReference type="ARBA" id="ARBA00023134"/>
    </source>
</evidence>
<dbReference type="PRINTS" id="PR00195">
    <property type="entry name" value="DYNAMIN"/>
</dbReference>
<feature type="non-terminal residue" evidence="5">
    <location>
        <position position="1"/>
    </location>
</feature>
<name>A0A445GWT7_GLYSO</name>
<dbReference type="PANTHER" id="PTHR43272">
    <property type="entry name" value="LONG-CHAIN-FATTY-ACID--COA LIGASE"/>
    <property type="match status" value="1"/>
</dbReference>
<dbReference type="SUPFAM" id="SSF52540">
    <property type="entry name" value="P-loop containing nucleoside triphosphate hydrolases"/>
    <property type="match status" value="1"/>
</dbReference>
<feature type="domain" description="Dynamin-type G" evidence="4">
    <location>
        <begin position="49"/>
        <end position="315"/>
    </location>
</feature>
<dbReference type="InterPro" id="IPR030381">
    <property type="entry name" value="G_DYNAMIN_dom"/>
</dbReference>
<proteinExistence type="predicted"/>
<reference evidence="5 6" key="1">
    <citation type="submission" date="2018-09" db="EMBL/GenBank/DDBJ databases">
        <title>A high-quality reference genome of wild soybean provides a powerful tool to mine soybean genomes.</title>
        <authorList>
            <person name="Xie M."/>
            <person name="Chung C.Y.L."/>
            <person name="Li M.-W."/>
            <person name="Wong F.-L."/>
            <person name="Chan T.-F."/>
            <person name="Lam H.-M."/>
        </authorList>
    </citation>
    <scope>NUCLEOTIDE SEQUENCE [LARGE SCALE GENOMIC DNA]</scope>
    <source>
        <strain evidence="6">cv. W05</strain>
        <tissue evidence="5">Hypocotyl of etiolated seedlings</tissue>
    </source>
</reference>
<keyword evidence="6" id="KW-1185">Reference proteome</keyword>
<dbReference type="Proteomes" id="UP000289340">
    <property type="component" value="Chromosome 15"/>
</dbReference>
<dbReference type="Gene3D" id="3.30.30.30">
    <property type="match status" value="1"/>
</dbReference>
<dbReference type="InterPro" id="IPR020845">
    <property type="entry name" value="AMP-binding_CS"/>
</dbReference>
<dbReference type="GO" id="GO:0005525">
    <property type="term" value="F:GTP binding"/>
    <property type="evidence" value="ECO:0007669"/>
    <property type="project" value="InterPro"/>
</dbReference>
<dbReference type="InterPro" id="IPR042099">
    <property type="entry name" value="ANL_N_sf"/>
</dbReference>
<dbReference type="Gene3D" id="3.40.50.300">
    <property type="entry name" value="P-loop containing nucleotide triphosphate hydrolases"/>
    <property type="match status" value="1"/>
</dbReference>
<keyword evidence="2" id="KW-0067">ATP-binding</keyword>
<keyword evidence="3" id="KW-0342">GTP-binding</keyword>
<dbReference type="Pfam" id="PF00501">
    <property type="entry name" value="AMP-binding"/>
    <property type="match status" value="1"/>
</dbReference>
<dbReference type="GO" id="GO:0003924">
    <property type="term" value="F:GTPase activity"/>
    <property type="evidence" value="ECO:0007669"/>
    <property type="project" value="InterPro"/>
</dbReference>
<dbReference type="InterPro" id="IPR022812">
    <property type="entry name" value="Dynamin"/>
</dbReference>
<dbReference type="InterPro" id="IPR000873">
    <property type="entry name" value="AMP-dep_synth/lig_dom"/>
</dbReference>
<evidence type="ECO:0000256" key="1">
    <source>
        <dbReference type="ARBA" id="ARBA00022741"/>
    </source>
</evidence>
<dbReference type="PANTHER" id="PTHR43272:SF33">
    <property type="entry name" value="AMP-BINDING DOMAIN-CONTAINING PROTEIN-RELATED"/>
    <property type="match status" value="1"/>
</dbReference>
<dbReference type="Gene3D" id="3.40.50.12780">
    <property type="entry name" value="N-terminal domain of ligase-like"/>
    <property type="match status" value="2"/>
</dbReference>
<dbReference type="GO" id="GO:0140662">
    <property type="term" value="F:ATP-dependent protein folding chaperone"/>
    <property type="evidence" value="ECO:0007669"/>
    <property type="project" value="InterPro"/>
</dbReference>
<dbReference type="SUPFAM" id="SSF56801">
    <property type="entry name" value="Acetyl-CoA synthetase-like"/>
    <property type="match status" value="1"/>
</dbReference>
<evidence type="ECO:0000313" key="6">
    <source>
        <dbReference type="Proteomes" id="UP000289340"/>
    </source>
</evidence>
<dbReference type="AlphaFoldDB" id="A0A445GWT7"/>
<dbReference type="InterPro" id="IPR027417">
    <property type="entry name" value="P-loop_NTPase"/>
</dbReference>
<dbReference type="InterPro" id="IPR001401">
    <property type="entry name" value="Dynamin_GTPase"/>
</dbReference>
<dbReference type="PROSITE" id="PS51718">
    <property type="entry name" value="G_DYNAMIN_2"/>
    <property type="match status" value="1"/>
</dbReference>
<dbReference type="Pfam" id="PF00350">
    <property type="entry name" value="Dynamin_N"/>
    <property type="match status" value="1"/>
</dbReference>
<dbReference type="PROSITE" id="PS00455">
    <property type="entry name" value="AMP_BINDING"/>
    <property type="match status" value="1"/>
</dbReference>
<evidence type="ECO:0000313" key="5">
    <source>
        <dbReference type="EMBL" id="RZB65751.1"/>
    </source>
</evidence>
<sequence length="817" mass="90577">PDNKATHPCRLHSPWLEKEMVLFTECLVDDAAKDQVAMNPVNTIFDAKRLSGKRFCDASTRSDMQLWPSKAIPGPPDKAMIVSATCCTRVPLDIRLWNHPLPTPELVLEFYGKTFSTDEAHVSQAINAAKDEHAGHGKGISNNHLTLLVNKNGIPDLSTVDLPSITQVPVHGHLENIYDQIKDMIMEYIKPEENILLNVFSVSADFTTCESIWMSQSVDNTGLRTLAVVTNTAKSPEGLLEKVTVDEVNIGLGYVCVRNRIDDEIYEDARVEEQKLFEFHPLLFKIDKSIVGVSVLAQKLVQVQIQAMSTSKMLPEIVKKINEKMANNMPDLEKLPTNLASVADAMTAFMHIIGLAKEYLRKILLNGEFDESPYDKNMHRAPRSVEVLDSSSTDLYSCAESDAEQGYSVVLLEKLQTGRWNVYRSIRSPLQLVTKFPNHPEISTLHNNFVCSVDTFQDYKYRGTRVRLDGTVREYKWMTYGEVGMPRSAIGSGLIYYGIQKGSSIGLYFINRPEWLIVDHACSAYSFVQVIFCVPQTLKLLLSYLSDIPTVHLIMVVGGMDDRIPSVPSSTGVHIITNSKLLNQGCNNLQPFCPPKPDGIATIFYTGGTTGTPKGAISTHGNFIASVARSTRDEKFDPSDVYLSCLPLEYIYVQANQVMTVHFGIAVEFYQGDSMKLMDDIAALKPTVFCSVPRLYNRIYAGIINAVKTSGESCVISCIDEDDNLVGSPNVACDIKLVDVPEMNYTSDDQPNPRGEICVRGPIDEDGWLNTGDIGTQGCFSQRRVLIAIQRGLIPDQAGTSRGPIIFVITYEGTALG</sequence>
<keyword evidence="1" id="KW-0547">Nucleotide-binding</keyword>